<dbReference type="Gene3D" id="1.20.1720.10">
    <property type="entry name" value="Multidrug resistance protein D"/>
    <property type="match status" value="1"/>
</dbReference>
<keyword evidence="2" id="KW-1185">Reference proteome</keyword>
<accession>A0A232LPV3</accession>
<sequence length="65" mass="6709">GFLVLRFLQGFFGSPCLANGGASLQDLYSLLYLPIALTAWVPSAYCGPALGPLLSSFAVTAKGSV</sequence>
<feature type="non-terminal residue" evidence="1">
    <location>
        <position position="1"/>
    </location>
</feature>
<reference evidence="1 2" key="1">
    <citation type="journal article" date="2015" name="Environ. Microbiol.">
        <title>Metagenome sequence of Elaphomyces granulatus from sporocarp tissue reveals Ascomycota ectomycorrhizal fingerprints of genome expansion and a Proteobacteria-rich microbiome.</title>
        <authorList>
            <person name="Quandt C.A."/>
            <person name="Kohler A."/>
            <person name="Hesse C.N."/>
            <person name="Sharpton T.J."/>
            <person name="Martin F."/>
            <person name="Spatafora J.W."/>
        </authorList>
    </citation>
    <scope>NUCLEOTIDE SEQUENCE [LARGE SCALE GENOMIC DNA]</scope>
    <source>
        <strain evidence="1 2">OSC145934</strain>
    </source>
</reference>
<dbReference type="AlphaFoldDB" id="A0A232LPV3"/>
<evidence type="ECO:0008006" key="3">
    <source>
        <dbReference type="Google" id="ProtNLM"/>
    </source>
</evidence>
<evidence type="ECO:0000313" key="1">
    <source>
        <dbReference type="EMBL" id="OXV06162.1"/>
    </source>
</evidence>
<dbReference type="OrthoDB" id="3357846at2759"/>
<dbReference type="SUPFAM" id="SSF103473">
    <property type="entry name" value="MFS general substrate transporter"/>
    <property type="match status" value="1"/>
</dbReference>
<dbReference type="Proteomes" id="UP000243515">
    <property type="component" value="Unassembled WGS sequence"/>
</dbReference>
<gene>
    <name evidence="1" type="ORF">Egran_06068</name>
</gene>
<protein>
    <recommendedName>
        <fullName evidence="3">Major facilitator superfamily (MFS) profile domain-containing protein</fullName>
    </recommendedName>
</protein>
<dbReference type="EMBL" id="NPHW01006053">
    <property type="protein sequence ID" value="OXV06162.1"/>
    <property type="molecule type" value="Genomic_DNA"/>
</dbReference>
<name>A0A232LPV3_9EURO</name>
<dbReference type="InterPro" id="IPR036259">
    <property type="entry name" value="MFS_trans_sf"/>
</dbReference>
<organism evidence="1 2">
    <name type="scientific">Elaphomyces granulatus</name>
    <dbReference type="NCBI Taxonomy" id="519963"/>
    <lineage>
        <taxon>Eukaryota</taxon>
        <taxon>Fungi</taxon>
        <taxon>Dikarya</taxon>
        <taxon>Ascomycota</taxon>
        <taxon>Pezizomycotina</taxon>
        <taxon>Eurotiomycetes</taxon>
        <taxon>Eurotiomycetidae</taxon>
        <taxon>Eurotiales</taxon>
        <taxon>Elaphomycetaceae</taxon>
        <taxon>Elaphomyces</taxon>
    </lineage>
</organism>
<evidence type="ECO:0000313" key="2">
    <source>
        <dbReference type="Proteomes" id="UP000243515"/>
    </source>
</evidence>
<proteinExistence type="predicted"/>
<comment type="caution">
    <text evidence="1">The sequence shown here is derived from an EMBL/GenBank/DDBJ whole genome shotgun (WGS) entry which is preliminary data.</text>
</comment>